<comment type="cofactor">
    <cofactor evidence="12 15">
        <name>Zn(2+)</name>
        <dbReference type="ChEBI" id="CHEBI:29105"/>
    </cofactor>
    <text evidence="12 15">Binds 1 zinc ion.</text>
</comment>
<feature type="active site" description="Proton donor" evidence="13">
    <location>
        <position position="78"/>
    </location>
</feature>
<dbReference type="InterPro" id="IPR002734">
    <property type="entry name" value="RibDG_C"/>
</dbReference>
<feature type="binding site" evidence="14">
    <location>
        <position position="180"/>
    </location>
    <ligand>
        <name>NADP(+)</name>
        <dbReference type="ChEBI" id="CHEBI:58349"/>
    </ligand>
</feature>
<feature type="binding site" evidence="14">
    <location>
        <begin position="313"/>
        <end position="319"/>
    </location>
    <ligand>
        <name>NADP(+)</name>
        <dbReference type="ChEBI" id="CHEBI:58349"/>
    </ligand>
</feature>
<keyword evidence="12 17" id="KW-0378">Hydrolase</keyword>
<evidence type="ECO:0000256" key="2">
    <source>
        <dbReference type="ARBA" id="ARBA00004882"/>
    </source>
</evidence>
<keyword evidence="10 12" id="KW-0560">Oxidoreductase</keyword>
<comment type="function">
    <text evidence="1 12">Converts 2,5-diamino-6-(ribosylamino)-4(3h)-pyrimidinone 5'-phosphate into 5-amino-6-(ribosylamino)-2,4(1h,3h)-pyrimidinedione 5'-phosphate.</text>
</comment>
<feature type="binding site" evidence="14">
    <location>
        <position position="311"/>
    </location>
    <ligand>
        <name>substrate</name>
    </ligand>
</feature>
<comment type="catalytic activity">
    <reaction evidence="12">
        <text>2,5-diamino-6-hydroxy-4-(5-phosphoribosylamino)-pyrimidine + H2O + H(+) = 5-amino-6-(5-phospho-D-ribosylamino)uracil + NH4(+)</text>
        <dbReference type="Rhea" id="RHEA:21868"/>
        <dbReference type="ChEBI" id="CHEBI:15377"/>
        <dbReference type="ChEBI" id="CHEBI:15378"/>
        <dbReference type="ChEBI" id="CHEBI:28938"/>
        <dbReference type="ChEBI" id="CHEBI:58453"/>
        <dbReference type="ChEBI" id="CHEBI:58614"/>
        <dbReference type="EC" id="3.5.4.26"/>
    </reaction>
</comment>
<dbReference type="InterPro" id="IPR016192">
    <property type="entry name" value="APOBEC/CMP_deaminase_Zn-bd"/>
</dbReference>
<sequence length="391" mass="43569">MSEINDSFIAAILQAINHSMTLPWMENRILYYMRIAVNTSRTGLAFTSSNPSVGCVVVKDGEVVGRGVTGLNGIPHAEEIALRAAGKSAIGGDLYTTLEPCTHYGKTAPCVDKIIQSGIKRVYIGINDPDERVSGRGIEKLRENGIKVVSNVLKYECFSANIGYFYRQILGRPFVILKVATTLDGKIACSNGKSAWITSAKMRRIAHKLRAMTTATMVSYSTVKCDNPQLDCRLPGLEKESVKIILDSRAEIGSAELNLFKNGIVWSFGRKNSFKYRNFFNFECETVEDRVDLLKILHELGDMGINSLLVECGRKLFTSFLKENLFDQIAWFRANKIAGDDAVSLCGDLDFSDPSAFIKLQKTHEIKIDNESIDFFSCNPSLRFDDVLRRV</sequence>
<dbReference type="GO" id="GO:0008703">
    <property type="term" value="F:5-amino-6-(5-phosphoribosylamino)uracil reductase activity"/>
    <property type="evidence" value="ECO:0007669"/>
    <property type="project" value="UniProtKB-EC"/>
</dbReference>
<dbReference type="InterPro" id="IPR024072">
    <property type="entry name" value="DHFR-like_dom_sf"/>
</dbReference>
<dbReference type="CDD" id="cd01284">
    <property type="entry name" value="Riboflavin_deaminase-reductase"/>
    <property type="match status" value="1"/>
</dbReference>
<name>X5HLV9_9RICK</name>
<keyword evidence="18" id="KW-1185">Reference proteome</keyword>
<feature type="binding site" evidence="14">
    <location>
        <position position="194"/>
    </location>
    <ligand>
        <name>substrate</name>
    </ligand>
</feature>
<dbReference type="STRING" id="1286528.NHE_0473"/>
<keyword evidence="8 12" id="KW-0862">Zinc</keyword>
<evidence type="ECO:0000259" key="16">
    <source>
        <dbReference type="PROSITE" id="PS51747"/>
    </source>
</evidence>
<dbReference type="PANTHER" id="PTHR38011:SF7">
    <property type="entry name" value="2,5-DIAMINO-6-RIBOSYLAMINO-4(3H)-PYRIMIDINONE 5'-PHOSPHATE REDUCTASE"/>
    <property type="match status" value="1"/>
</dbReference>
<feature type="binding site" evidence="14">
    <location>
        <position position="210"/>
    </location>
    <ligand>
        <name>substrate</name>
    </ligand>
</feature>
<gene>
    <name evidence="17" type="primary">ribD</name>
    <name evidence="17" type="ORF">NHE_0473</name>
</gene>
<evidence type="ECO:0000256" key="15">
    <source>
        <dbReference type="PIRSR" id="PIRSR006769-3"/>
    </source>
</evidence>
<organism evidence="17 18">
    <name type="scientific">Neorickettsia helminthoeca str. Oregon</name>
    <dbReference type="NCBI Taxonomy" id="1286528"/>
    <lineage>
        <taxon>Bacteria</taxon>
        <taxon>Pseudomonadati</taxon>
        <taxon>Pseudomonadota</taxon>
        <taxon>Alphaproteobacteria</taxon>
        <taxon>Rickettsiales</taxon>
        <taxon>Anaplasmataceae</taxon>
        <taxon>Neorickettsia</taxon>
    </lineage>
</organism>
<dbReference type="Gene3D" id="3.40.140.10">
    <property type="entry name" value="Cytidine Deaminase, domain 2"/>
    <property type="match status" value="1"/>
</dbReference>
<evidence type="ECO:0000256" key="13">
    <source>
        <dbReference type="PIRSR" id="PIRSR006769-1"/>
    </source>
</evidence>
<dbReference type="InterPro" id="IPR050765">
    <property type="entry name" value="Riboflavin_Biosynth_HTPR"/>
</dbReference>
<dbReference type="AlphaFoldDB" id="X5HLV9"/>
<dbReference type="Pfam" id="PF00383">
    <property type="entry name" value="dCMP_cyt_deam_1"/>
    <property type="match status" value="1"/>
</dbReference>
<evidence type="ECO:0000313" key="17">
    <source>
        <dbReference type="EMBL" id="AHX11415.1"/>
    </source>
</evidence>
<dbReference type="GO" id="GO:0008270">
    <property type="term" value="F:zinc ion binding"/>
    <property type="evidence" value="ECO:0007669"/>
    <property type="project" value="InterPro"/>
</dbReference>
<dbReference type="NCBIfam" id="TIGR00326">
    <property type="entry name" value="eubact_ribD"/>
    <property type="match status" value="1"/>
</dbReference>
<dbReference type="SUPFAM" id="SSF53597">
    <property type="entry name" value="Dihydrofolate reductase-like"/>
    <property type="match status" value="1"/>
</dbReference>
<evidence type="ECO:0000256" key="7">
    <source>
        <dbReference type="ARBA" id="ARBA00022723"/>
    </source>
</evidence>
<dbReference type="GO" id="GO:0009231">
    <property type="term" value="P:riboflavin biosynthetic process"/>
    <property type="evidence" value="ECO:0007669"/>
    <property type="project" value="UniProtKB-UniPathway"/>
</dbReference>
<feature type="binding site" evidence="14">
    <location>
        <position position="230"/>
    </location>
    <ligand>
        <name>substrate</name>
    </ligand>
</feature>
<evidence type="ECO:0000256" key="10">
    <source>
        <dbReference type="ARBA" id="ARBA00023002"/>
    </source>
</evidence>
<feature type="binding site" evidence="14">
    <location>
        <position position="248"/>
    </location>
    <ligand>
        <name>NADP(+)</name>
        <dbReference type="ChEBI" id="CHEBI:58349"/>
    </ligand>
</feature>
<dbReference type="EMBL" id="CP007481">
    <property type="protein sequence ID" value="AHX11415.1"/>
    <property type="molecule type" value="Genomic_DNA"/>
</dbReference>
<dbReference type="Gene3D" id="3.40.430.10">
    <property type="entry name" value="Dihydrofolate Reductase, subunit A"/>
    <property type="match status" value="1"/>
</dbReference>
<keyword evidence="11" id="KW-0511">Multifunctional enzyme</keyword>
<dbReference type="PROSITE" id="PS51747">
    <property type="entry name" value="CYT_DCMP_DEAMINASES_2"/>
    <property type="match status" value="1"/>
</dbReference>
<proteinExistence type="inferred from homology"/>
<feature type="binding site" evidence="14">
    <location>
        <position position="233"/>
    </location>
    <ligand>
        <name>substrate</name>
    </ligand>
</feature>
<comment type="pathway">
    <text evidence="2 12">Cofactor biosynthesis; riboflavin biosynthesis; 5-amino-6-(D-ribitylamino)uracil from GTP: step 2/4.</text>
</comment>
<feature type="binding site" evidence="14">
    <location>
        <position position="222"/>
    </location>
    <ligand>
        <name>NADP(+)</name>
        <dbReference type="ChEBI" id="CHEBI:58349"/>
    </ligand>
</feature>
<keyword evidence="6 12" id="KW-0686">Riboflavin biosynthesis</keyword>
<dbReference type="PANTHER" id="PTHR38011">
    <property type="entry name" value="DIHYDROFOLATE REDUCTASE FAMILY PROTEIN (AFU_ORTHOLOGUE AFUA_8G06820)"/>
    <property type="match status" value="1"/>
</dbReference>
<reference evidence="17 18" key="1">
    <citation type="submission" date="2014-03" db="EMBL/GenBank/DDBJ databases">
        <title>Sequencing and Comparison of Genomes and Transcriptome Profiles of Human Ehrlichiosis Agents.</title>
        <authorList>
            <person name="Lin M."/>
            <person name="Daugherty S.C."/>
            <person name="Nagaraj S."/>
            <person name="Cheng Z."/>
            <person name="Xiong Q."/>
            <person name="Lin F.-Y."/>
            <person name="Sengamalay N."/>
            <person name="Ott S."/>
            <person name="Godinez A."/>
            <person name="Tallon L.J."/>
            <person name="Sadzewicz L."/>
            <person name="Fraser C.M."/>
            <person name="Dunning Hotopp J.C."/>
            <person name="Rikihisa Y."/>
        </authorList>
    </citation>
    <scope>NUCLEOTIDE SEQUENCE [LARGE SCALE GENOMIC DNA]</scope>
    <source>
        <strain evidence="17 18">Oregon</strain>
    </source>
</reference>
<evidence type="ECO:0000256" key="3">
    <source>
        <dbReference type="ARBA" id="ARBA00004910"/>
    </source>
</evidence>
<evidence type="ECO:0000256" key="9">
    <source>
        <dbReference type="ARBA" id="ARBA00022857"/>
    </source>
</evidence>
<comment type="similarity">
    <text evidence="5 12">In the C-terminal section; belongs to the HTP reductase family.</text>
</comment>
<keyword evidence="7 12" id="KW-0479">Metal-binding</keyword>
<evidence type="ECO:0000256" key="1">
    <source>
        <dbReference type="ARBA" id="ARBA00002151"/>
    </source>
</evidence>
<dbReference type="Pfam" id="PF01872">
    <property type="entry name" value="RibD_C"/>
    <property type="match status" value="1"/>
</dbReference>
<evidence type="ECO:0000256" key="5">
    <source>
        <dbReference type="ARBA" id="ARBA00007417"/>
    </source>
</evidence>
<comment type="catalytic activity">
    <reaction evidence="12">
        <text>5-amino-6-(5-phospho-D-ribitylamino)uracil + NADP(+) = 5-amino-6-(5-phospho-D-ribosylamino)uracil + NADPH + H(+)</text>
        <dbReference type="Rhea" id="RHEA:17845"/>
        <dbReference type="ChEBI" id="CHEBI:15378"/>
        <dbReference type="ChEBI" id="CHEBI:57783"/>
        <dbReference type="ChEBI" id="CHEBI:58349"/>
        <dbReference type="ChEBI" id="CHEBI:58421"/>
        <dbReference type="ChEBI" id="CHEBI:58453"/>
        <dbReference type="EC" id="1.1.1.193"/>
    </reaction>
</comment>
<keyword evidence="9 12" id="KW-0521">NADP</keyword>
<feature type="binding site" evidence="14">
    <location>
        <position position="196"/>
    </location>
    <ligand>
        <name>NADP(+)</name>
        <dbReference type="ChEBI" id="CHEBI:58349"/>
    </ligand>
</feature>
<dbReference type="InterPro" id="IPR016193">
    <property type="entry name" value="Cytidine_deaminase-like"/>
</dbReference>
<dbReference type="UniPathway" id="UPA00275">
    <property type="reaction ID" value="UER00401"/>
</dbReference>
<protein>
    <recommendedName>
        <fullName evidence="12">Riboflavin biosynthesis protein RibD</fullName>
    </recommendedName>
    <domain>
        <recommendedName>
            <fullName evidence="12">Diaminohydroxyphosphoribosylaminopyrimidine deaminase</fullName>
            <shortName evidence="12">DRAP deaminase</shortName>
            <ecNumber evidence="12">3.5.4.26</ecNumber>
        </recommendedName>
        <alternativeName>
            <fullName evidence="12">Riboflavin-specific deaminase</fullName>
        </alternativeName>
    </domain>
    <domain>
        <recommendedName>
            <fullName evidence="12">5-amino-6-(5-phosphoribosylamino)uracil reductase</fullName>
            <ecNumber evidence="12">1.1.1.193</ecNumber>
        </recommendedName>
        <alternativeName>
            <fullName evidence="12">HTP reductase</fullName>
        </alternativeName>
    </domain>
</protein>
<dbReference type="InterPro" id="IPR002125">
    <property type="entry name" value="CMP_dCMP_dom"/>
</dbReference>
<dbReference type="HOGENOM" id="CLU_036590_1_2_5"/>
<feature type="binding site" evidence="15">
    <location>
        <position position="76"/>
    </location>
    <ligand>
        <name>Zn(2+)</name>
        <dbReference type="ChEBI" id="CHEBI:29105"/>
        <note>catalytic</note>
    </ligand>
</feature>
<comment type="similarity">
    <text evidence="4 12">In the N-terminal section; belongs to the cytidine and deoxycytidylate deaminase family.</text>
</comment>
<evidence type="ECO:0000256" key="6">
    <source>
        <dbReference type="ARBA" id="ARBA00022619"/>
    </source>
</evidence>
<evidence type="ECO:0000256" key="4">
    <source>
        <dbReference type="ARBA" id="ARBA00005259"/>
    </source>
</evidence>
<feature type="binding site" evidence="15">
    <location>
        <position position="110"/>
    </location>
    <ligand>
        <name>Zn(2+)</name>
        <dbReference type="ChEBI" id="CHEBI:29105"/>
        <note>catalytic</note>
    </ligand>
</feature>
<feature type="domain" description="CMP/dCMP-type deaminase" evidence="16">
    <location>
        <begin position="27"/>
        <end position="149"/>
    </location>
</feature>
<feature type="binding site" evidence="14">
    <location>
        <position position="226"/>
    </location>
    <ligand>
        <name>NADP(+)</name>
        <dbReference type="ChEBI" id="CHEBI:58349"/>
    </ligand>
</feature>
<evidence type="ECO:0000256" key="14">
    <source>
        <dbReference type="PIRSR" id="PIRSR006769-2"/>
    </source>
</evidence>
<dbReference type="GO" id="GO:0008835">
    <property type="term" value="F:diaminohydroxyphosphoribosylaminopyrimidine deaminase activity"/>
    <property type="evidence" value="ECO:0007669"/>
    <property type="project" value="UniProtKB-EC"/>
</dbReference>
<dbReference type="KEGG" id="nhm:NHE_0473"/>
<comment type="pathway">
    <text evidence="3 12">Cofactor biosynthesis; riboflavin biosynthesis; 5-amino-6-(D-ribitylamino)uracil from GTP: step 3/4.</text>
</comment>
<dbReference type="EC" id="1.1.1.193" evidence="12"/>
<evidence type="ECO:0000256" key="11">
    <source>
        <dbReference type="ARBA" id="ARBA00023268"/>
    </source>
</evidence>
<dbReference type="InterPro" id="IPR004794">
    <property type="entry name" value="Eubact_RibD"/>
</dbReference>
<dbReference type="PROSITE" id="PS00903">
    <property type="entry name" value="CYT_DCMP_DEAMINASES_1"/>
    <property type="match status" value="1"/>
</dbReference>
<evidence type="ECO:0000256" key="12">
    <source>
        <dbReference type="PIRNR" id="PIRNR006769"/>
    </source>
</evidence>
<dbReference type="PIRSF" id="PIRSF006769">
    <property type="entry name" value="RibD"/>
    <property type="match status" value="1"/>
</dbReference>
<evidence type="ECO:0000256" key="8">
    <source>
        <dbReference type="ARBA" id="ARBA00022833"/>
    </source>
</evidence>
<accession>X5HLV9</accession>
<dbReference type="SUPFAM" id="SSF53927">
    <property type="entry name" value="Cytidine deaminase-like"/>
    <property type="match status" value="1"/>
</dbReference>
<evidence type="ECO:0000313" key="18">
    <source>
        <dbReference type="Proteomes" id="UP000023755"/>
    </source>
</evidence>
<dbReference type="Proteomes" id="UP000023755">
    <property type="component" value="Chromosome"/>
</dbReference>
<feature type="binding site" evidence="15">
    <location>
        <position position="101"/>
    </location>
    <ligand>
        <name>Zn(2+)</name>
        <dbReference type="ChEBI" id="CHEBI:29105"/>
        <note>catalytic</note>
    </ligand>
</feature>
<dbReference type="EC" id="3.5.4.26" evidence="12"/>